<evidence type="ECO:0000313" key="2">
    <source>
        <dbReference type="EMBL" id="MDQ1121522.1"/>
    </source>
</evidence>
<dbReference type="RefSeq" id="WP_307478773.1">
    <property type="nucleotide sequence ID" value="NZ_JAUTBF010000001.1"/>
</dbReference>
<accession>A0ABU0TPC4</accession>
<evidence type="ECO:0000313" key="3">
    <source>
        <dbReference type="Proteomes" id="UP001226691"/>
    </source>
</evidence>
<keyword evidence="3" id="KW-1185">Reference proteome</keyword>
<gene>
    <name evidence="2" type="ORF">QE412_000095</name>
</gene>
<evidence type="ECO:0000256" key="1">
    <source>
        <dbReference type="SAM" id="MobiDB-lite"/>
    </source>
</evidence>
<comment type="caution">
    <text evidence="2">The sequence shown here is derived from an EMBL/GenBank/DDBJ whole genome shotgun (WGS) entry which is preliminary data.</text>
</comment>
<name>A0ABU0TPC4_MICTR</name>
<protein>
    <submittedName>
        <fullName evidence="2">Glyoxalase superfamily protein PhnB</fullName>
    </submittedName>
</protein>
<reference evidence="2 3" key="1">
    <citation type="submission" date="2023-07" db="EMBL/GenBank/DDBJ databases">
        <title>Functional and genomic diversity of the sorghum phyllosphere microbiome.</title>
        <authorList>
            <person name="Shade A."/>
        </authorList>
    </citation>
    <scope>NUCLEOTIDE SEQUENCE [LARGE SCALE GENOMIC DNA]</scope>
    <source>
        <strain evidence="2 3">SORGH_AS_1207</strain>
    </source>
</reference>
<feature type="region of interest" description="Disordered" evidence="1">
    <location>
        <begin position="48"/>
        <end position="67"/>
    </location>
</feature>
<dbReference type="EMBL" id="JAUTBF010000001">
    <property type="protein sequence ID" value="MDQ1121522.1"/>
    <property type="molecule type" value="Genomic_DNA"/>
</dbReference>
<proteinExistence type="predicted"/>
<sequence>MTFSQSVSGGELVVGTFGDFTMPDAPADGVMHAELHADGFTVMGADSLQRTRRGVGQEPRARRLHER</sequence>
<organism evidence="2 3">
    <name type="scientific">Microbacterium trichothecenolyticum</name>
    <name type="common">Aureobacterium trichothecenolyticum</name>
    <dbReference type="NCBI Taxonomy" id="69370"/>
    <lineage>
        <taxon>Bacteria</taxon>
        <taxon>Bacillati</taxon>
        <taxon>Actinomycetota</taxon>
        <taxon>Actinomycetes</taxon>
        <taxon>Micrococcales</taxon>
        <taxon>Microbacteriaceae</taxon>
        <taxon>Microbacterium</taxon>
    </lineage>
</organism>
<dbReference type="Proteomes" id="UP001226691">
    <property type="component" value="Unassembled WGS sequence"/>
</dbReference>